<proteinExistence type="predicted"/>
<sequence>MAQFLDVVKVHVDANGRIRCPCKRCMNSNWNSLKGVERHLQTIEIISPYYIEWVFIESRLALEVQKT</sequence>
<dbReference type="InterPro" id="IPR029480">
    <property type="entry name" value="Transpos_assoc"/>
</dbReference>
<organism evidence="2">
    <name type="scientific">Cucumis melo</name>
    <name type="common">Muskmelon</name>
    <dbReference type="NCBI Taxonomy" id="3656"/>
    <lineage>
        <taxon>Eukaryota</taxon>
        <taxon>Viridiplantae</taxon>
        <taxon>Streptophyta</taxon>
        <taxon>Embryophyta</taxon>
        <taxon>Tracheophyta</taxon>
        <taxon>Spermatophyta</taxon>
        <taxon>Magnoliopsida</taxon>
        <taxon>eudicotyledons</taxon>
        <taxon>Gunneridae</taxon>
        <taxon>Pentapetalae</taxon>
        <taxon>rosids</taxon>
        <taxon>fabids</taxon>
        <taxon>Cucurbitales</taxon>
        <taxon>Cucurbitaceae</taxon>
        <taxon>Benincaseae</taxon>
        <taxon>Cucumis</taxon>
    </lineage>
</organism>
<feature type="domain" description="Transposase-associated" evidence="1">
    <location>
        <begin position="2"/>
        <end position="54"/>
    </location>
</feature>
<reference evidence="2" key="1">
    <citation type="submission" date="2023-03" db="UniProtKB">
        <authorList>
            <consortium name="EnsemblPlants"/>
        </authorList>
    </citation>
    <scope>IDENTIFICATION</scope>
</reference>
<dbReference type="EnsemblPlants" id="MELO3C031723.2.1">
    <property type="protein sequence ID" value="MELO3C031723.2.1"/>
    <property type="gene ID" value="MELO3C031723.2"/>
</dbReference>
<evidence type="ECO:0000259" key="1">
    <source>
        <dbReference type="Pfam" id="PF13963"/>
    </source>
</evidence>
<dbReference type="Pfam" id="PF13963">
    <property type="entry name" value="Transpos_assoc"/>
    <property type="match status" value="1"/>
</dbReference>
<name>A0A9I9EC77_CUCME</name>
<evidence type="ECO:0000313" key="2">
    <source>
        <dbReference type="EnsemblPlants" id="MELO3C031723.2.1"/>
    </source>
</evidence>
<dbReference type="Gramene" id="MELO3C031723.2.1">
    <property type="protein sequence ID" value="MELO3C031723.2.1"/>
    <property type="gene ID" value="MELO3C031723.2"/>
</dbReference>
<accession>A0A9I9EC77</accession>
<dbReference type="AlphaFoldDB" id="A0A9I9EC77"/>
<protein>
    <recommendedName>
        <fullName evidence="1">Transposase-associated domain-containing protein</fullName>
    </recommendedName>
</protein>